<keyword evidence="4 7" id="KW-0418">Kinase</keyword>
<comment type="caution">
    <text evidence="7">The sequence shown here is derived from an EMBL/GenBank/DDBJ whole genome shotgun (WGS) entry which is preliminary data.</text>
</comment>
<dbReference type="InterPro" id="IPR004625">
    <property type="entry name" value="PyrdxlKinase"/>
</dbReference>
<dbReference type="CDD" id="cd01173">
    <property type="entry name" value="pyridoxal_pyridoxamine_kinase"/>
    <property type="match status" value="1"/>
</dbReference>
<dbReference type="GO" id="GO:0009443">
    <property type="term" value="P:pyridoxal 5'-phosphate salvage"/>
    <property type="evidence" value="ECO:0007669"/>
    <property type="project" value="InterPro"/>
</dbReference>
<evidence type="ECO:0000313" key="8">
    <source>
        <dbReference type="Proteomes" id="UP000317638"/>
    </source>
</evidence>
<dbReference type="AlphaFoldDB" id="A0A553JXU4"/>
<accession>A0A553JXU4</accession>
<proteinExistence type="predicted"/>
<evidence type="ECO:0000313" key="7">
    <source>
        <dbReference type="EMBL" id="TRY17278.1"/>
    </source>
</evidence>
<keyword evidence="5" id="KW-0067">ATP-binding</keyword>
<feature type="domain" description="Pyridoxamine kinase/Phosphomethylpyrimidine kinase" evidence="6">
    <location>
        <begin position="100"/>
        <end position="252"/>
    </location>
</feature>
<dbReference type="PANTHER" id="PTHR10534">
    <property type="entry name" value="PYRIDOXAL KINASE"/>
    <property type="match status" value="1"/>
</dbReference>
<protein>
    <recommendedName>
        <fullName evidence="1">pyridoxal kinase</fullName>
        <ecNumber evidence="1">2.7.1.35</ecNumber>
    </recommendedName>
</protein>
<evidence type="ECO:0000259" key="6">
    <source>
        <dbReference type="Pfam" id="PF08543"/>
    </source>
</evidence>
<evidence type="ECO:0000256" key="2">
    <source>
        <dbReference type="ARBA" id="ARBA00022679"/>
    </source>
</evidence>
<dbReference type="Gene3D" id="3.40.1190.20">
    <property type="match status" value="1"/>
</dbReference>
<dbReference type="PANTHER" id="PTHR10534:SF2">
    <property type="entry name" value="PYRIDOXAL KINASE"/>
    <property type="match status" value="1"/>
</dbReference>
<keyword evidence="3" id="KW-0547">Nucleotide-binding</keyword>
<dbReference type="InterPro" id="IPR013749">
    <property type="entry name" value="PM/HMP-P_kinase-1"/>
</dbReference>
<gene>
    <name evidence="7" type="primary">pdxY</name>
    <name evidence="7" type="ORF">FOJ82_12030</name>
</gene>
<dbReference type="GO" id="GO:0005524">
    <property type="term" value="F:ATP binding"/>
    <property type="evidence" value="ECO:0007669"/>
    <property type="project" value="UniProtKB-KW"/>
</dbReference>
<organism evidence="7 8">
    <name type="scientific">Tessaracoccus rhinocerotis</name>
    <dbReference type="NCBI Taxonomy" id="1689449"/>
    <lineage>
        <taxon>Bacteria</taxon>
        <taxon>Bacillati</taxon>
        <taxon>Actinomycetota</taxon>
        <taxon>Actinomycetes</taxon>
        <taxon>Propionibacteriales</taxon>
        <taxon>Propionibacteriaceae</taxon>
        <taxon>Tessaracoccus</taxon>
    </lineage>
</organism>
<evidence type="ECO:0000256" key="5">
    <source>
        <dbReference type="ARBA" id="ARBA00022840"/>
    </source>
</evidence>
<dbReference type="Pfam" id="PF08543">
    <property type="entry name" value="Phos_pyr_kin"/>
    <property type="match status" value="1"/>
</dbReference>
<dbReference type="EC" id="2.7.1.35" evidence="1"/>
<dbReference type="RefSeq" id="WP_143938742.1">
    <property type="nucleotide sequence ID" value="NZ_VKKG01000005.1"/>
</dbReference>
<dbReference type="OrthoDB" id="9800808at2"/>
<dbReference type="NCBIfam" id="TIGR00687">
    <property type="entry name" value="pyridox_kin"/>
    <property type="match status" value="1"/>
</dbReference>
<evidence type="ECO:0000256" key="3">
    <source>
        <dbReference type="ARBA" id="ARBA00022741"/>
    </source>
</evidence>
<keyword evidence="8" id="KW-1185">Reference proteome</keyword>
<keyword evidence="2 7" id="KW-0808">Transferase</keyword>
<evidence type="ECO:0000256" key="4">
    <source>
        <dbReference type="ARBA" id="ARBA00022777"/>
    </source>
</evidence>
<sequence>MRTVLSIQSAVAYGHAGNSSAVFPLQRSGVDVWPVYTVNFSNHTGYGAWRGPLIPAADVADVVRGIDERQVLDRVDALLAGYQGSPEMGQVIVDAAALVKSRNPEAVFCADPVMGDVGRGFFCAPGIPEFMRDHVVPVADIMTPNLFELEYLTGRTTGTLSEVLSAANELRARGPRHVLVTSVVGADMQAGVMRMLAVGPDGAHLVETPLLDRGFVGSGDLTTAVFLAHWLKSGDLAGSLAMTASVVYSILETTALSGEPELQLVAAQESIVAPKHRFEATPLR</sequence>
<evidence type="ECO:0000256" key="1">
    <source>
        <dbReference type="ARBA" id="ARBA00012104"/>
    </source>
</evidence>
<dbReference type="GO" id="GO:0008478">
    <property type="term" value="F:pyridoxal kinase activity"/>
    <property type="evidence" value="ECO:0007669"/>
    <property type="project" value="UniProtKB-EC"/>
</dbReference>
<dbReference type="GO" id="GO:0005829">
    <property type="term" value="C:cytosol"/>
    <property type="evidence" value="ECO:0007669"/>
    <property type="project" value="TreeGrafter"/>
</dbReference>
<dbReference type="Proteomes" id="UP000317638">
    <property type="component" value="Unassembled WGS sequence"/>
</dbReference>
<dbReference type="EMBL" id="VKKG01000005">
    <property type="protein sequence ID" value="TRY17278.1"/>
    <property type="molecule type" value="Genomic_DNA"/>
</dbReference>
<dbReference type="InterPro" id="IPR029056">
    <property type="entry name" value="Ribokinase-like"/>
</dbReference>
<reference evidence="7 8" key="1">
    <citation type="submission" date="2019-07" db="EMBL/GenBank/DDBJ databases">
        <authorList>
            <person name="Zhou L.-Y."/>
        </authorList>
    </citation>
    <scope>NUCLEOTIDE SEQUENCE [LARGE SCALE GENOMIC DNA]</scope>
    <source>
        <strain evidence="7 8">YIM 101269</strain>
    </source>
</reference>
<dbReference type="SUPFAM" id="SSF53613">
    <property type="entry name" value="Ribokinase-like"/>
    <property type="match status" value="1"/>
</dbReference>
<name>A0A553JXU4_9ACTN</name>
<dbReference type="NCBIfam" id="NF004398">
    <property type="entry name" value="PRK05756.1"/>
    <property type="match status" value="1"/>
</dbReference>